<keyword evidence="8" id="KW-0472">Membrane</keyword>
<evidence type="ECO:0008006" key="13">
    <source>
        <dbReference type="Google" id="ProtNLM"/>
    </source>
</evidence>
<evidence type="ECO:0000256" key="1">
    <source>
        <dbReference type="ARBA" id="ARBA00004771"/>
    </source>
</evidence>
<dbReference type="GeneID" id="100164985"/>
<evidence type="ECO:0000256" key="8">
    <source>
        <dbReference type="SAM" id="Phobius"/>
    </source>
</evidence>
<dbReference type="PANTHER" id="PTHR31650:SF1">
    <property type="entry name" value="WAX ESTER SYNTHASE_DIACYLGLYCEROL ACYLTRANSFERASE 4-RELATED"/>
    <property type="match status" value="1"/>
</dbReference>
<dbReference type="GO" id="GO:0047196">
    <property type="term" value="F:long-chain-alcohol O-fatty-acyltransferase activity"/>
    <property type="evidence" value="ECO:0007669"/>
    <property type="project" value="UniProtKB-EC"/>
</dbReference>
<keyword evidence="12" id="KW-1185">Reference proteome</keyword>
<dbReference type="GO" id="GO:0005886">
    <property type="term" value="C:plasma membrane"/>
    <property type="evidence" value="ECO:0007669"/>
    <property type="project" value="TreeGrafter"/>
</dbReference>
<keyword evidence="8" id="KW-1133">Transmembrane helix</keyword>
<evidence type="ECO:0000256" key="5">
    <source>
        <dbReference type="ARBA" id="ARBA00024360"/>
    </source>
</evidence>
<dbReference type="EnsemblMetazoa" id="XM_001952068.5">
    <property type="protein sequence ID" value="XP_001952103.1"/>
    <property type="gene ID" value="LOC100164985"/>
</dbReference>
<feature type="transmembrane region" description="Helical" evidence="8">
    <location>
        <begin position="38"/>
        <end position="63"/>
    </location>
</feature>
<dbReference type="PANTHER" id="PTHR31650">
    <property type="entry name" value="O-ACYLTRANSFERASE (WSD1-LIKE) FAMILY PROTEIN"/>
    <property type="match status" value="1"/>
</dbReference>
<sequence>MYYQLRRGSKQKKSPIRISFKRYSKIWRLISASFMKTINFAISFPIVVLLFLIIPITLVFKWIVSLAHRIACLGVLGNVMTNDEIRWLGCSWRHSTVFAIFILDNEMELQFLQQLVVNKVLPQCPRLTEKPVVLTNLFGNSHCWMSDHNSFDINQHVFKSRETTMEKHELQRYIGKLVSGGLSIDKPPWELHLLSQCDEAMPGKRDAVVVFLAHRCLADWISLAKLLCTCLSDTKPYYHTSENPTKMRYWTSVARTVMTGPAEILWKMITPINDDNIVTPDPLSLNYNISWSCFQGALSKVNRINQVTKTPNSYVVLSAIAGSLHVMMKVIGLQQLDNMNIVYPVQTGNTDHSAPVLIRLPIGIEGAIPRLWFTKKAMQNMYRSDQALLPAIVSLLMPLHSSGTRTLLSGLTDNLACLQFSWVSGPRSRIIIKGSPLKTVYSVLPSQQTIGVSVSVFTYTDDIFISVSADSAIGEGFGETLLFNIKRQIDQMYELLRYRRIPKDLKNSFLISNNFKDLSSIDIEGLIGKMKDIQLQLQMAKELGVYNDDGIRHVNQLRGEYSVLLRELRKRKHKNKRNIVQKMLGCSNPFNSKLSCEKEQTKTVQASRKLQEATNIFVAQTAQDYRPKIHICRSTVYAKDNFLGLPKLPREQLLTQI</sequence>
<evidence type="ECO:0000313" key="11">
    <source>
        <dbReference type="EnsemblMetazoa" id="XP_001952103.1"/>
    </source>
</evidence>
<dbReference type="KEGG" id="api:100164985"/>
<comment type="pathway">
    <text evidence="2">Lipid metabolism.</text>
</comment>
<evidence type="ECO:0000259" key="10">
    <source>
        <dbReference type="Pfam" id="PF06974"/>
    </source>
</evidence>
<comment type="pathway">
    <text evidence="1">Glycerolipid metabolism; triacylglycerol biosynthesis.</text>
</comment>
<protein>
    <recommendedName>
        <fullName evidence="13">Diacylglycerol O-acyltransferase</fullName>
    </recommendedName>
</protein>
<evidence type="ECO:0000313" key="12">
    <source>
        <dbReference type="Proteomes" id="UP000007819"/>
    </source>
</evidence>
<keyword evidence="3" id="KW-0808">Transferase</keyword>
<dbReference type="OrthoDB" id="619536at2759"/>
<keyword evidence="4" id="KW-0012">Acyltransferase</keyword>
<dbReference type="GO" id="GO:0004144">
    <property type="term" value="F:diacylglycerol O-acyltransferase activity"/>
    <property type="evidence" value="ECO:0007669"/>
    <property type="project" value="UniProtKB-EC"/>
</dbReference>
<name>A0A8R1W6M1_ACYPI</name>
<evidence type="ECO:0000256" key="2">
    <source>
        <dbReference type="ARBA" id="ARBA00005189"/>
    </source>
</evidence>
<comment type="catalytic activity">
    <reaction evidence="7">
        <text>an acyl-CoA + a 1,2-diacyl-sn-glycerol = a triacyl-sn-glycerol + CoA</text>
        <dbReference type="Rhea" id="RHEA:10868"/>
        <dbReference type="ChEBI" id="CHEBI:17815"/>
        <dbReference type="ChEBI" id="CHEBI:57287"/>
        <dbReference type="ChEBI" id="CHEBI:58342"/>
        <dbReference type="ChEBI" id="CHEBI:64615"/>
        <dbReference type="EC" id="2.3.1.20"/>
    </reaction>
</comment>
<evidence type="ECO:0000256" key="3">
    <source>
        <dbReference type="ARBA" id="ARBA00022679"/>
    </source>
</evidence>
<dbReference type="Pfam" id="PF06974">
    <property type="entry name" value="WS_DGAT_C"/>
    <property type="match status" value="1"/>
</dbReference>
<reference evidence="11" key="2">
    <citation type="submission" date="2022-06" db="UniProtKB">
        <authorList>
            <consortium name="EnsemblMetazoa"/>
        </authorList>
    </citation>
    <scope>IDENTIFICATION</scope>
</reference>
<evidence type="ECO:0000256" key="6">
    <source>
        <dbReference type="ARBA" id="ARBA00047604"/>
    </source>
</evidence>
<dbReference type="Proteomes" id="UP000007819">
    <property type="component" value="Chromosome A2"/>
</dbReference>
<organism evidence="11 12">
    <name type="scientific">Acyrthosiphon pisum</name>
    <name type="common">Pea aphid</name>
    <dbReference type="NCBI Taxonomy" id="7029"/>
    <lineage>
        <taxon>Eukaryota</taxon>
        <taxon>Metazoa</taxon>
        <taxon>Ecdysozoa</taxon>
        <taxon>Arthropoda</taxon>
        <taxon>Hexapoda</taxon>
        <taxon>Insecta</taxon>
        <taxon>Pterygota</taxon>
        <taxon>Neoptera</taxon>
        <taxon>Paraneoptera</taxon>
        <taxon>Hemiptera</taxon>
        <taxon>Sternorrhyncha</taxon>
        <taxon>Aphidomorpha</taxon>
        <taxon>Aphidoidea</taxon>
        <taxon>Aphididae</taxon>
        <taxon>Macrosiphini</taxon>
        <taxon>Acyrthosiphon</taxon>
    </lineage>
</organism>
<accession>A0A8R1W6M1</accession>
<dbReference type="RefSeq" id="XP_001952103.1">
    <property type="nucleotide sequence ID" value="XM_001952068.4"/>
</dbReference>
<dbReference type="Pfam" id="PF03007">
    <property type="entry name" value="WS_DGAT_cat"/>
    <property type="match status" value="1"/>
</dbReference>
<keyword evidence="8" id="KW-0812">Transmembrane</keyword>
<comment type="similarity">
    <text evidence="5">In the N-terminal section; belongs to the long-chain O-acyltransferase family.</text>
</comment>
<dbReference type="InterPro" id="IPR045034">
    <property type="entry name" value="O-acyltransferase_WSD1-like"/>
</dbReference>
<evidence type="ECO:0000259" key="9">
    <source>
        <dbReference type="Pfam" id="PF03007"/>
    </source>
</evidence>
<evidence type="ECO:0000256" key="7">
    <source>
        <dbReference type="ARBA" id="ARBA00048109"/>
    </source>
</evidence>
<reference evidence="12" key="1">
    <citation type="submission" date="2010-06" db="EMBL/GenBank/DDBJ databases">
        <authorList>
            <person name="Jiang H."/>
            <person name="Abraham K."/>
            <person name="Ali S."/>
            <person name="Alsbrooks S.L."/>
            <person name="Anim B.N."/>
            <person name="Anosike U.S."/>
            <person name="Attaway T."/>
            <person name="Bandaranaike D.P."/>
            <person name="Battles P.K."/>
            <person name="Bell S.N."/>
            <person name="Bell A.V."/>
            <person name="Beltran B."/>
            <person name="Bickham C."/>
            <person name="Bustamante Y."/>
            <person name="Caleb T."/>
            <person name="Canada A."/>
            <person name="Cardenas V."/>
            <person name="Carter K."/>
            <person name="Chacko J."/>
            <person name="Chandrabose M.N."/>
            <person name="Chavez D."/>
            <person name="Chavez A."/>
            <person name="Chen L."/>
            <person name="Chu H.-S."/>
            <person name="Claassen K.J."/>
            <person name="Cockrell R."/>
            <person name="Collins M."/>
            <person name="Cooper J.A."/>
            <person name="Cree A."/>
            <person name="Curry S.M."/>
            <person name="Da Y."/>
            <person name="Dao M.D."/>
            <person name="Das B."/>
            <person name="Davila M.-L."/>
            <person name="Davy-Carroll L."/>
            <person name="Denson S."/>
            <person name="Dinh H."/>
            <person name="Ebong V.E."/>
            <person name="Edwards J.R."/>
            <person name="Egan A."/>
            <person name="El-Daye J."/>
            <person name="Escobedo L."/>
            <person name="Fernandez S."/>
            <person name="Fernando P.R."/>
            <person name="Flagg N."/>
            <person name="Forbes L.D."/>
            <person name="Fowler R.G."/>
            <person name="Fu Q."/>
            <person name="Gabisi R.A."/>
            <person name="Ganer J."/>
            <person name="Garbino Pronczuk A."/>
            <person name="Garcia R.M."/>
            <person name="Garner T."/>
            <person name="Garrett T.E."/>
            <person name="Gonzalez D.A."/>
            <person name="Hamid H."/>
            <person name="Hawkins E.S."/>
            <person name="Hirani K."/>
            <person name="Hogues M.E."/>
            <person name="Hollins B."/>
            <person name="Hsiao C.-H."/>
            <person name="Jabil R."/>
            <person name="James M.L."/>
            <person name="Jhangiani S.N."/>
            <person name="Johnson B."/>
            <person name="Johnson Q."/>
            <person name="Joshi V."/>
            <person name="Kalu J.B."/>
            <person name="Kam C."/>
            <person name="Kashfia A."/>
            <person name="Keebler J."/>
            <person name="Kisamo H."/>
            <person name="Kovar C.L."/>
            <person name="Lago L.A."/>
            <person name="Lai C.-Y."/>
            <person name="Laidlaw J."/>
            <person name="Lara F."/>
            <person name="Le T.-K."/>
            <person name="Lee S.L."/>
            <person name="Legall F.H."/>
            <person name="Lemon S.J."/>
            <person name="Lewis L.R."/>
            <person name="Li B."/>
            <person name="Liu Y."/>
            <person name="Liu Y.-S."/>
            <person name="Lopez J."/>
            <person name="Lozado R.J."/>
            <person name="Lu J."/>
            <person name="Madu R.C."/>
            <person name="Maheshwari M."/>
            <person name="Maheshwari R."/>
            <person name="Malloy K."/>
            <person name="Martinez E."/>
            <person name="Mathew T."/>
            <person name="Mercado I.C."/>
            <person name="Mercado C."/>
            <person name="Meyer B."/>
            <person name="Montgomery K."/>
            <person name="Morgan M.B."/>
            <person name="Munidasa M."/>
            <person name="Nazareth L.V."/>
            <person name="Nelson J."/>
            <person name="Ng B.M."/>
            <person name="Nguyen N.B."/>
            <person name="Nguyen P.Q."/>
            <person name="Nguyen T."/>
            <person name="Obregon M."/>
            <person name="Okwuonu G.O."/>
            <person name="Onwere C.G."/>
            <person name="Orozco G."/>
            <person name="Parra A."/>
            <person name="Patel S."/>
            <person name="Patil S."/>
            <person name="Perez A."/>
            <person name="Perez Y."/>
            <person name="Pham C."/>
            <person name="Primus E.L."/>
            <person name="Pu L.-L."/>
            <person name="Puazo M."/>
            <person name="Qin X."/>
            <person name="Quiroz J.B."/>
            <person name="Reese J."/>
            <person name="Richards S."/>
            <person name="Rives C.M."/>
            <person name="Robberts R."/>
            <person name="Ruiz S.J."/>
            <person name="Ruiz M.J."/>
            <person name="Santibanez J."/>
            <person name="Schneider B.W."/>
            <person name="Sisson I."/>
            <person name="Smith M."/>
            <person name="Sodergren E."/>
            <person name="Song X.-Z."/>
            <person name="Song B.B."/>
            <person name="Summersgill H."/>
            <person name="Thelus R."/>
            <person name="Thornton R.D."/>
            <person name="Trejos Z.Y."/>
            <person name="Usmani K."/>
            <person name="Vattathil S."/>
            <person name="Villasana D."/>
            <person name="Walker D.L."/>
            <person name="Wang S."/>
            <person name="Wang K."/>
            <person name="White C.S."/>
            <person name="Williams A.C."/>
            <person name="Williamson J."/>
            <person name="Wilson K."/>
            <person name="Woghiren I.O."/>
            <person name="Woodworth J.R."/>
            <person name="Worley K.C."/>
            <person name="Wright R.A."/>
            <person name="Wu W."/>
            <person name="Young L."/>
            <person name="Zhang L."/>
            <person name="Zhang J."/>
            <person name="Zhu Y."/>
            <person name="Muzny D.M."/>
            <person name="Weinstock G."/>
            <person name="Gibbs R.A."/>
        </authorList>
    </citation>
    <scope>NUCLEOTIDE SEQUENCE [LARGE SCALE GENOMIC DNA]</scope>
    <source>
        <strain evidence="12">LSR1</strain>
    </source>
</reference>
<feature type="domain" description="O-acyltransferase WSD1-like N-terminal" evidence="9">
    <location>
        <begin position="98"/>
        <end position="245"/>
    </location>
</feature>
<dbReference type="AlphaFoldDB" id="A0A8R1W6M1"/>
<dbReference type="GO" id="GO:0019432">
    <property type="term" value="P:triglyceride biosynthetic process"/>
    <property type="evidence" value="ECO:0007669"/>
    <property type="project" value="TreeGrafter"/>
</dbReference>
<dbReference type="InterPro" id="IPR004255">
    <property type="entry name" value="O-acyltransferase_WSD1_N"/>
</dbReference>
<dbReference type="OMA" id="DEICRPC"/>
<comment type="catalytic activity">
    <reaction evidence="6">
        <text>a long chain fatty alcohol + a fatty acyl-CoA = a long-chain alcohol wax ester + CoA</text>
        <dbReference type="Rhea" id="RHEA:38443"/>
        <dbReference type="ChEBI" id="CHEBI:17135"/>
        <dbReference type="ChEBI" id="CHEBI:57287"/>
        <dbReference type="ChEBI" id="CHEBI:77636"/>
        <dbReference type="ChEBI" id="CHEBI:235323"/>
        <dbReference type="EC" id="2.3.1.75"/>
    </reaction>
</comment>
<dbReference type="InterPro" id="IPR009721">
    <property type="entry name" value="O-acyltransferase_WSD1_C"/>
</dbReference>
<evidence type="ECO:0000256" key="4">
    <source>
        <dbReference type="ARBA" id="ARBA00023315"/>
    </source>
</evidence>
<proteinExistence type="inferred from homology"/>
<feature type="domain" description="O-acyltransferase WSD1 C-terminal" evidence="10">
    <location>
        <begin position="356"/>
        <end position="473"/>
    </location>
</feature>